<sequence>MFLEGLIAIIYVYFIGFIYSLKEFWKDRKDPITVEEVEKRSKSFNQSSEKVAVITGGDGQIGKELVKYLLQLGYMVCSLGFKNPIVSDNVKHYATDLSEKDQVIDAAKQICADFSKGIHLVICNAGIMLHPFRLSEIEHIEMHLAVNVLGHAILVENLQPVLKQSKNRVIFVSSATCRAGYFSNSDNIKEFWQRKLNGYQAYANSKLLLSIFAEKLVEEEREKFPKTTFLSVHPGVVPGRLYRYTNLPFQFLINSFMAPYLRKNKTAALRILDLAFTSSVQNGGYYEDGIKISVTSKIDPFVRQNLYSLIIKEIENQGFYDSNESAEISDMEIID</sequence>
<evidence type="ECO:0000313" key="1">
    <source>
        <dbReference type="Proteomes" id="UP000887580"/>
    </source>
</evidence>
<evidence type="ECO:0000313" key="2">
    <source>
        <dbReference type="WBParaSite" id="PS1159_v2.g690.t1"/>
    </source>
</evidence>
<accession>A0AC35GNQ6</accession>
<organism evidence="1 2">
    <name type="scientific">Panagrolaimus sp. PS1159</name>
    <dbReference type="NCBI Taxonomy" id="55785"/>
    <lineage>
        <taxon>Eukaryota</taxon>
        <taxon>Metazoa</taxon>
        <taxon>Ecdysozoa</taxon>
        <taxon>Nematoda</taxon>
        <taxon>Chromadorea</taxon>
        <taxon>Rhabditida</taxon>
        <taxon>Tylenchina</taxon>
        <taxon>Panagrolaimomorpha</taxon>
        <taxon>Panagrolaimoidea</taxon>
        <taxon>Panagrolaimidae</taxon>
        <taxon>Panagrolaimus</taxon>
    </lineage>
</organism>
<name>A0AC35GNQ6_9BILA</name>
<proteinExistence type="predicted"/>
<reference evidence="2" key="1">
    <citation type="submission" date="2022-11" db="UniProtKB">
        <authorList>
            <consortium name="WormBaseParasite"/>
        </authorList>
    </citation>
    <scope>IDENTIFICATION</scope>
</reference>
<protein>
    <submittedName>
        <fullName evidence="2">Uncharacterized protein</fullName>
    </submittedName>
</protein>
<dbReference type="Proteomes" id="UP000887580">
    <property type="component" value="Unplaced"/>
</dbReference>
<dbReference type="WBParaSite" id="PS1159_v2.g690.t1">
    <property type="protein sequence ID" value="PS1159_v2.g690.t1"/>
    <property type="gene ID" value="PS1159_v2.g690"/>
</dbReference>